<protein>
    <recommendedName>
        <fullName evidence="1">Amidohydrolase-related domain-containing protein</fullName>
    </recommendedName>
</protein>
<organism evidence="2 3">
    <name type="scientific">Hypholoma sublateritium (strain FD-334 SS-4)</name>
    <dbReference type="NCBI Taxonomy" id="945553"/>
    <lineage>
        <taxon>Eukaryota</taxon>
        <taxon>Fungi</taxon>
        <taxon>Dikarya</taxon>
        <taxon>Basidiomycota</taxon>
        <taxon>Agaricomycotina</taxon>
        <taxon>Agaricomycetes</taxon>
        <taxon>Agaricomycetidae</taxon>
        <taxon>Agaricales</taxon>
        <taxon>Agaricineae</taxon>
        <taxon>Strophariaceae</taxon>
        <taxon>Hypholoma</taxon>
    </lineage>
</organism>
<evidence type="ECO:0000313" key="3">
    <source>
        <dbReference type="Proteomes" id="UP000054270"/>
    </source>
</evidence>
<dbReference type="AlphaFoldDB" id="A0A0D2Q9G6"/>
<keyword evidence="3" id="KW-1185">Reference proteome</keyword>
<dbReference type="InterPro" id="IPR006680">
    <property type="entry name" value="Amidohydro-rel"/>
</dbReference>
<dbReference type="GO" id="GO:0016810">
    <property type="term" value="F:hydrolase activity, acting on carbon-nitrogen (but not peptide) bonds"/>
    <property type="evidence" value="ECO:0007669"/>
    <property type="project" value="InterPro"/>
</dbReference>
<evidence type="ECO:0000313" key="2">
    <source>
        <dbReference type="EMBL" id="KJA28305.1"/>
    </source>
</evidence>
<dbReference type="EMBL" id="KN817521">
    <property type="protein sequence ID" value="KJA28305.1"/>
    <property type="molecule type" value="Genomic_DNA"/>
</dbReference>
<reference evidence="3" key="1">
    <citation type="submission" date="2014-04" db="EMBL/GenBank/DDBJ databases">
        <title>Evolutionary Origins and Diversification of the Mycorrhizal Mutualists.</title>
        <authorList>
            <consortium name="DOE Joint Genome Institute"/>
            <consortium name="Mycorrhizal Genomics Consortium"/>
            <person name="Kohler A."/>
            <person name="Kuo A."/>
            <person name="Nagy L.G."/>
            <person name="Floudas D."/>
            <person name="Copeland A."/>
            <person name="Barry K.W."/>
            <person name="Cichocki N."/>
            <person name="Veneault-Fourrey C."/>
            <person name="LaButti K."/>
            <person name="Lindquist E.A."/>
            <person name="Lipzen A."/>
            <person name="Lundell T."/>
            <person name="Morin E."/>
            <person name="Murat C."/>
            <person name="Riley R."/>
            <person name="Ohm R."/>
            <person name="Sun H."/>
            <person name="Tunlid A."/>
            <person name="Henrissat B."/>
            <person name="Grigoriev I.V."/>
            <person name="Hibbett D.S."/>
            <person name="Martin F."/>
        </authorList>
    </citation>
    <scope>NUCLEOTIDE SEQUENCE [LARGE SCALE GENOMIC DNA]</scope>
    <source>
        <strain evidence="3">FD-334 SS-4</strain>
    </source>
</reference>
<dbReference type="STRING" id="945553.A0A0D2Q9G6"/>
<dbReference type="OMA" id="IPHGQNA"/>
<dbReference type="SUPFAM" id="SSF51556">
    <property type="entry name" value="Metallo-dependent hydrolases"/>
    <property type="match status" value="1"/>
</dbReference>
<dbReference type="InterPro" id="IPR032466">
    <property type="entry name" value="Metal_Hydrolase"/>
</dbReference>
<dbReference type="Gene3D" id="3.20.20.140">
    <property type="entry name" value="Metal-dependent hydrolases"/>
    <property type="match status" value="1"/>
</dbReference>
<dbReference type="InterPro" id="IPR011059">
    <property type="entry name" value="Metal-dep_hydrolase_composite"/>
</dbReference>
<dbReference type="InterPro" id="IPR051781">
    <property type="entry name" value="Metallo-dep_Hydrolase"/>
</dbReference>
<proteinExistence type="predicted"/>
<name>A0A0D2Q9G6_HYPSF</name>
<dbReference type="SUPFAM" id="SSF51338">
    <property type="entry name" value="Composite domain of metallo-dependent hydrolases"/>
    <property type="match status" value="1"/>
</dbReference>
<dbReference type="PANTHER" id="PTHR43135:SF3">
    <property type="entry name" value="ALPHA-D-RIBOSE 1-METHYLPHOSPHONATE 5-TRIPHOSPHATE DIPHOSPHATASE"/>
    <property type="match status" value="1"/>
</dbReference>
<sequence length="501" mass="53803">MTSTRPPPSRSQADAPPRTIYRIVAGQLFDPVARVLLQQQVITVDADAGIILAVEPKLDAPAMREWASSPAQVVELDMRGMTLVPGLVDVHVHLFLHPYAETPWDAQVTGESLAERTVRATVHARRTLLAGFTTVRDLGTEGAFDADIALRKCLAGKDAIIPGPRYYCATRAIISTGAYGPRSSLYPAQDGIDGVKGAEPVDGIDNCVREVRRQIGAGADWIKIYADYSCRSRMSDVSASTGTEAIATFNKSELEAMINTSHARGVKVCAHANTASIVDTLLHLGIDSIEHGSEMYDEPTGDLTLLRRFAKTSGQTIWVPTLAAYYTTFLTSESQHAGKRWAAAIASFQAALRLDMENIACGGDTGVFAHGQNALELVLMRRLGAPWERVLGWATYGGWKCVRGMEWEGTRGVQRLAEIDADGVAGLVRTGFRPEAPNALERGVPFGVLREGWAADLVGVVGTLNGSVEDFEAALTTGVKFVMKGGRVYKANGEAAGSATM</sequence>
<dbReference type="PANTHER" id="PTHR43135">
    <property type="entry name" value="ALPHA-D-RIBOSE 1-METHYLPHOSPHONATE 5-TRIPHOSPHATE DIPHOSPHATASE"/>
    <property type="match status" value="1"/>
</dbReference>
<dbReference type="Proteomes" id="UP000054270">
    <property type="component" value="Unassembled WGS sequence"/>
</dbReference>
<dbReference type="Pfam" id="PF01979">
    <property type="entry name" value="Amidohydro_1"/>
    <property type="match status" value="1"/>
</dbReference>
<accession>A0A0D2Q9G6</accession>
<feature type="domain" description="Amidohydrolase-related" evidence="1">
    <location>
        <begin position="82"/>
        <end position="401"/>
    </location>
</feature>
<gene>
    <name evidence="2" type="ORF">HYPSUDRAFT_129081</name>
</gene>
<dbReference type="OrthoDB" id="5595695at2759"/>
<evidence type="ECO:0000259" key="1">
    <source>
        <dbReference type="Pfam" id="PF01979"/>
    </source>
</evidence>